<organism evidence="1 2">
    <name type="scientific">Mycetocola reblochoni REB411</name>
    <dbReference type="NCBI Taxonomy" id="1255698"/>
    <lineage>
        <taxon>Bacteria</taxon>
        <taxon>Bacillati</taxon>
        <taxon>Actinomycetota</taxon>
        <taxon>Actinomycetes</taxon>
        <taxon>Micrococcales</taxon>
        <taxon>Microbacteriaceae</taxon>
        <taxon>Mycetocola</taxon>
    </lineage>
</organism>
<protein>
    <submittedName>
        <fullName evidence="1">Uncharacterized protein</fullName>
    </submittedName>
</protein>
<evidence type="ECO:0000313" key="2">
    <source>
        <dbReference type="Proteomes" id="UP000196778"/>
    </source>
</evidence>
<reference evidence="2" key="1">
    <citation type="submission" date="2017-02" db="EMBL/GenBank/DDBJ databases">
        <authorList>
            <person name="Dridi B."/>
        </authorList>
    </citation>
    <scope>NUCLEOTIDE SEQUENCE [LARGE SCALE GENOMIC DNA]</scope>
    <source>
        <strain evidence="2">EB411</strain>
    </source>
</reference>
<dbReference type="AlphaFoldDB" id="A0A1R4ISN4"/>
<gene>
    <name evidence="1" type="ORF">FM119_03345</name>
</gene>
<accession>A0A1R4ISN4</accession>
<dbReference type="EMBL" id="FUKR01000022">
    <property type="protein sequence ID" value="SJN22886.1"/>
    <property type="molecule type" value="Genomic_DNA"/>
</dbReference>
<sequence length="39" mass="4156">MRSAECGVRSAACRVRRAGRNMGDIGFSTGTGERLTPLD</sequence>
<dbReference type="Proteomes" id="UP000196778">
    <property type="component" value="Unassembled WGS sequence"/>
</dbReference>
<keyword evidence="2" id="KW-1185">Reference proteome</keyword>
<proteinExistence type="predicted"/>
<name>A0A1R4ISN4_9MICO</name>
<evidence type="ECO:0000313" key="1">
    <source>
        <dbReference type="EMBL" id="SJN22886.1"/>
    </source>
</evidence>